<feature type="compositionally biased region" description="Basic and acidic residues" evidence="1">
    <location>
        <begin position="1164"/>
        <end position="1178"/>
    </location>
</feature>
<feature type="compositionally biased region" description="Acidic residues" evidence="1">
    <location>
        <begin position="112"/>
        <end position="122"/>
    </location>
</feature>
<dbReference type="AlphaFoldDB" id="A0AAD7I2N4"/>
<evidence type="ECO:0000313" key="2">
    <source>
        <dbReference type="EMBL" id="KAJ7733696.1"/>
    </source>
</evidence>
<reference evidence="2" key="1">
    <citation type="submission" date="2023-03" db="EMBL/GenBank/DDBJ databases">
        <title>Massive genome expansion in bonnet fungi (Mycena s.s.) driven by repeated elements and novel gene families across ecological guilds.</title>
        <authorList>
            <consortium name="Lawrence Berkeley National Laboratory"/>
            <person name="Harder C.B."/>
            <person name="Miyauchi S."/>
            <person name="Viragh M."/>
            <person name="Kuo A."/>
            <person name="Thoen E."/>
            <person name="Andreopoulos B."/>
            <person name="Lu D."/>
            <person name="Skrede I."/>
            <person name="Drula E."/>
            <person name="Henrissat B."/>
            <person name="Morin E."/>
            <person name="Kohler A."/>
            <person name="Barry K."/>
            <person name="LaButti K."/>
            <person name="Morin E."/>
            <person name="Salamov A."/>
            <person name="Lipzen A."/>
            <person name="Mereny Z."/>
            <person name="Hegedus B."/>
            <person name="Baldrian P."/>
            <person name="Stursova M."/>
            <person name="Weitz H."/>
            <person name="Taylor A."/>
            <person name="Grigoriev I.V."/>
            <person name="Nagy L.G."/>
            <person name="Martin F."/>
            <person name="Kauserud H."/>
        </authorList>
    </citation>
    <scope>NUCLEOTIDE SEQUENCE</scope>
    <source>
        <strain evidence="2">CBHHK182m</strain>
    </source>
</reference>
<comment type="caution">
    <text evidence="2">The sequence shown here is derived from an EMBL/GenBank/DDBJ whole genome shotgun (WGS) entry which is preliminary data.</text>
</comment>
<dbReference type="EMBL" id="JARKIB010000137">
    <property type="protein sequence ID" value="KAJ7733696.1"/>
    <property type="molecule type" value="Genomic_DNA"/>
</dbReference>
<feature type="compositionally biased region" description="Pro residues" evidence="1">
    <location>
        <begin position="1144"/>
        <end position="1155"/>
    </location>
</feature>
<feature type="compositionally biased region" description="Basic residues" evidence="1">
    <location>
        <begin position="932"/>
        <end position="941"/>
    </location>
</feature>
<feature type="region of interest" description="Disordered" evidence="1">
    <location>
        <begin position="111"/>
        <end position="159"/>
    </location>
</feature>
<name>A0AAD7I2N4_9AGAR</name>
<keyword evidence="3" id="KW-1185">Reference proteome</keyword>
<feature type="region of interest" description="Disordered" evidence="1">
    <location>
        <begin position="927"/>
        <end position="982"/>
    </location>
</feature>
<dbReference type="Proteomes" id="UP001215598">
    <property type="component" value="Unassembled WGS sequence"/>
</dbReference>
<organism evidence="2 3">
    <name type="scientific">Mycena metata</name>
    <dbReference type="NCBI Taxonomy" id="1033252"/>
    <lineage>
        <taxon>Eukaryota</taxon>
        <taxon>Fungi</taxon>
        <taxon>Dikarya</taxon>
        <taxon>Basidiomycota</taxon>
        <taxon>Agaricomycotina</taxon>
        <taxon>Agaricomycetes</taxon>
        <taxon>Agaricomycetidae</taxon>
        <taxon>Agaricales</taxon>
        <taxon>Marasmiineae</taxon>
        <taxon>Mycenaceae</taxon>
        <taxon>Mycena</taxon>
    </lineage>
</organism>
<gene>
    <name evidence="2" type="ORF">B0H16DRAFT_1892774</name>
</gene>
<feature type="compositionally biased region" description="Low complexity" evidence="1">
    <location>
        <begin position="943"/>
        <end position="960"/>
    </location>
</feature>
<evidence type="ECO:0000313" key="3">
    <source>
        <dbReference type="Proteomes" id="UP001215598"/>
    </source>
</evidence>
<sequence length="1190" mass="130385">MPPKHTPDDTKLIEGLPMGVITAFRRSIYVDGFVIANPLLFIGNEWIDATQLRVFLQHSGTHRAETPSPPIKIESETLPTRLGTANPVLLEKAVVKTRIRTEGTREVVEILSDSDEASDSEDFEVRGHGPRVSSPLPPSDIPTESSDMVSDLDAESSSDELDIEPELMQSETRWLDPEISSRVRVGEFRVTMDVTVQRVEYLTGFPSLYPIPSTPTAFVIDAQDPRFDITKKGGGLHTVDALIKNKDNDSWTGNTGTGDSKVAVHFEVGKPAILCRRSRLGCKGAFVCEQVDDHLLDVERRDLDPASRDAVFAAQRQTRRDDGTTAERKVTEFLQLVRSQKCRAVDKNGRKCQGVAILRSKKQVSRGHHHFLGCSGYRADFTNGHRSTSIPDDVDEDMLIRGLSGAPLVAGSSKDTGPCSAIVHPTTGLKQQRCPHSHIVNGTAIISRIVNRPCHAMRTIYVPVDASIRKALIIHPRNLAHNHPMPALKKPSLEAKESYRRCIRAVGCVGATVSKVDNAPSTQLLLDGKKPGEFAPALHSNQIKRKLVREAKMEAYPAGLDLAGAFQLFRDDLKKPVDERYIQRLVTMPDGGVIILTCLAALIELLDDMGVTSFETDTTFKRVEGEINEWEVVIFLKSLQRAVTIARAYVNGASIVFFERLYDEFRSLKVDLTGKPVAFKCFFAGGNLLALNSDMEAAQVLGATLSFMKANNPDYSGISRDTPAERVAPKFIKLCTTHGKRAVLDFRSLVSESEYQHLIDFPYIESEEDLNEFSEFVRGLGIKKIQDWWDHKAMSAWILPCLVKSQSPMSAEDWDNTPATTNTGEAQHHWTNSRTGIKLSLVEAIESARKVDEGVVREIELSRNSGILVNGHNESYHRRVRNSTRQSTAMHKAHESSVHAEERAQLEADIAAEKEVQKATAARLKDLNARKSAYHKSRARRPVAGSSSSGRVTSRTRVSAPHQSTNVQAEPPSPAPVASISSVSAPLQSTNIQSEPPLPALFASFSSGSNPLQSINVQPEPFLLPVGLISSPPVGPTFGIPAATESWAPAIASAGHDDGIINNQFSDFNFDFFIPASTAPSGGFAFDPFAANIDPTWFLSADTSSMALQPDLMDYNYLLGADLSSPLPPSPSNGLRLPTVPVSSPSPPSPEPAPAAPVSKKRKARDEVDPADILDKSVRRTRKAPKLFTL</sequence>
<feature type="region of interest" description="Disordered" evidence="1">
    <location>
        <begin position="1129"/>
        <end position="1178"/>
    </location>
</feature>
<protein>
    <submittedName>
        <fullName evidence="2">Uncharacterized protein</fullName>
    </submittedName>
</protein>
<evidence type="ECO:0000256" key="1">
    <source>
        <dbReference type="SAM" id="MobiDB-lite"/>
    </source>
</evidence>
<feature type="compositionally biased region" description="Acidic residues" evidence="1">
    <location>
        <begin position="150"/>
        <end position="159"/>
    </location>
</feature>
<accession>A0AAD7I2N4</accession>
<proteinExistence type="predicted"/>